<name>A0A8D2EWR3_THEGE</name>
<accession>A0A8D2EWR3</accession>
<organism evidence="1 2">
    <name type="scientific">Theropithecus gelada</name>
    <name type="common">Gelada baboon</name>
    <dbReference type="NCBI Taxonomy" id="9565"/>
    <lineage>
        <taxon>Eukaryota</taxon>
        <taxon>Metazoa</taxon>
        <taxon>Chordata</taxon>
        <taxon>Craniata</taxon>
        <taxon>Vertebrata</taxon>
        <taxon>Euteleostomi</taxon>
        <taxon>Mammalia</taxon>
        <taxon>Eutheria</taxon>
        <taxon>Euarchontoglires</taxon>
        <taxon>Primates</taxon>
        <taxon>Haplorrhini</taxon>
        <taxon>Catarrhini</taxon>
        <taxon>Cercopithecidae</taxon>
        <taxon>Cercopithecinae</taxon>
        <taxon>Theropithecus</taxon>
    </lineage>
</organism>
<dbReference type="Ensembl" id="ENSTGET00000012995.1">
    <property type="protein sequence ID" value="ENSTGEP00000010806.1"/>
    <property type="gene ID" value="ENSTGEG00000008825.1"/>
</dbReference>
<protein>
    <submittedName>
        <fullName evidence="1">Uncharacterized protein</fullName>
    </submittedName>
</protein>
<proteinExistence type="predicted"/>
<reference evidence="1" key="2">
    <citation type="submission" date="2025-08" db="UniProtKB">
        <authorList>
            <consortium name="Ensembl"/>
        </authorList>
    </citation>
    <scope>IDENTIFICATION</scope>
</reference>
<evidence type="ECO:0000313" key="1">
    <source>
        <dbReference type="Ensembl" id="ENSTGEP00000010806.1"/>
    </source>
</evidence>
<evidence type="ECO:0000313" key="2">
    <source>
        <dbReference type="Proteomes" id="UP000694411"/>
    </source>
</evidence>
<sequence>GGKMRGLLQVRSFRSDWATWSPLIRPSWIRAPKCVLSSLSLFEHFYLNWVQKSWQKLDWFQQRGLRY</sequence>
<reference evidence="1" key="1">
    <citation type="submission" date="2018-05" db="EMBL/GenBank/DDBJ databases">
        <title>Whole genome of Theropithecus gelada.</title>
        <authorList>
            <person name="Chiou K.L."/>
            <person name="Snyder-Mackler N."/>
        </authorList>
    </citation>
    <scope>NUCLEOTIDE SEQUENCE [LARGE SCALE GENOMIC DNA]</scope>
</reference>
<keyword evidence="2" id="KW-1185">Reference proteome</keyword>
<dbReference type="Proteomes" id="UP000694411">
    <property type="component" value="Chromosome 17"/>
</dbReference>
<reference evidence="1" key="3">
    <citation type="submission" date="2025-09" db="UniProtKB">
        <authorList>
            <consortium name="Ensembl"/>
        </authorList>
    </citation>
    <scope>IDENTIFICATION</scope>
</reference>
<dbReference type="AlphaFoldDB" id="A0A8D2EWR3"/>